<dbReference type="EMBL" id="VCAU01000160">
    <property type="protein sequence ID" value="KAF9883540.1"/>
    <property type="molecule type" value="Genomic_DNA"/>
</dbReference>
<name>A0AAD4GNM4_ASPNN</name>
<organism evidence="2 3">
    <name type="scientific">Aspergillus nanangensis</name>
    <dbReference type="NCBI Taxonomy" id="2582783"/>
    <lineage>
        <taxon>Eukaryota</taxon>
        <taxon>Fungi</taxon>
        <taxon>Dikarya</taxon>
        <taxon>Ascomycota</taxon>
        <taxon>Pezizomycotina</taxon>
        <taxon>Eurotiomycetes</taxon>
        <taxon>Eurotiomycetidae</taxon>
        <taxon>Eurotiales</taxon>
        <taxon>Aspergillaceae</taxon>
        <taxon>Aspergillus</taxon>
        <taxon>Aspergillus subgen. Circumdati</taxon>
    </lineage>
</organism>
<keyword evidence="3" id="KW-1185">Reference proteome</keyword>
<evidence type="ECO:0000313" key="2">
    <source>
        <dbReference type="EMBL" id="KAF9883540.1"/>
    </source>
</evidence>
<reference evidence="2" key="1">
    <citation type="journal article" date="2019" name="Beilstein J. Org. Chem.">
        <title>Nanangenines: drimane sesquiterpenoids as the dominant metabolite cohort of a novel Australian fungus, Aspergillus nanangensis.</title>
        <authorList>
            <person name="Lacey H.J."/>
            <person name="Gilchrist C.L.M."/>
            <person name="Crombie A."/>
            <person name="Kalaitzis J.A."/>
            <person name="Vuong D."/>
            <person name="Rutledge P.J."/>
            <person name="Turner P."/>
            <person name="Pitt J.I."/>
            <person name="Lacey E."/>
            <person name="Chooi Y.H."/>
            <person name="Piggott A.M."/>
        </authorList>
    </citation>
    <scope>NUCLEOTIDE SEQUENCE</scope>
    <source>
        <strain evidence="2">MST-FP2251</strain>
    </source>
</reference>
<proteinExistence type="predicted"/>
<comment type="caution">
    <text evidence="2">The sequence shown here is derived from an EMBL/GenBank/DDBJ whole genome shotgun (WGS) entry which is preliminary data.</text>
</comment>
<gene>
    <name evidence="2" type="ORF">FE257_003373</name>
</gene>
<dbReference type="AlphaFoldDB" id="A0AAD4GNM4"/>
<evidence type="ECO:0000313" key="3">
    <source>
        <dbReference type="Proteomes" id="UP001194746"/>
    </source>
</evidence>
<reference evidence="2" key="2">
    <citation type="submission" date="2020-02" db="EMBL/GenBank/DDBJ databases">
        <authorList>
            <person name="Gilchrist C.L.M."/>
            <person name="Chooi Y.-H."/>
        </authorList>
    </citation>
    <scope>NUCLEOTIDE SEQUENCE</scope>
    <source>
        <strain evidence="2">MST-FP2251</strain>
    </source>
</reference>
<dbReference type="Proteomes" id="UP001194746">
    <property type="component" value="Unassembled WGS sequence"/>
</dbReference>
<feature type="compositionally biased region" description="Polar residues" evidence="1">
    <location>
        <begin position="12"/>
        <end position="30"/>
    </location>
</feature>
<accession>A0AAD4GNM4</accession>
<evidence type="ECO:0000256" key="1">
    <source>
        <dbReference type="SAM" id="MobiDB-lite"/>
    </source>
</evidence>
<feature type="region of interest" description="Disordered" evidence="1">
    <location>
        <begin position="12"/>
        <end position="33"/>
    </location>
</feature>
<protein>
    <submittedName>
        <fullName evidence="2">Uncharacterized protein</fullName>
    </submittedName>
</protein>
<sequence>MFCMKFISSWNPYGSSSTNEPETPRPSNTAAPGYRDIQPMVRYCRDIHDVIEAELSFGISFFSEYRGFSANRRVFFSARFQDEPHRIRTVSCPLSIDAGKLRPEDQILLQIKLDAARDWVPENTWSVFGIVKNEGLIVYNAEKRPIDRQLAAFL</sequence>